<sequence length="45" mass="5217">MEFQTDFEKGFSSIKGNNNTFLFPIFKEAIITDTGEIKNYLILLK</sequence>
<dbReference type="AlphaFoldDB" id="A0A6C0IVI1"/>
<name>A0A6C0IVI1_9ZZZZ</name>
<evidence type="ECO:0000313" key="1">
    <source>
        <dbReference type="EMBL" id="QHT96659.1"/>
    </source>
</evidence>
<protein>
    <submittedName>
        <fullName evidence="1">Uncharacterized protein</fullName>
    </submittedName>
</protein>
<reference evidence="1" key="1">
    <citation type="journal article" date="2020" name="Nature">
        <title>Giant virus diversity and host interactions through global metagenomics.</title>
        <authorList>
            <person name="Schulz F."/>
            <person name="Roux S."/>
            <person name="Paez-Espino D."/>
            <person name="Jungbluth S."/>
            <person name="Walsh D.A."/>
            <person name="Denef V.J."/>
            <person name="McMahon K.D."/>
            <person name="Konstantinidis K.T."/>
            <person name="Eloe-Fadrosh E.A."/>
            <person name="Kyrpides N.C."/>
            <person name="Woyke T."/>
        </authorList>
    </citation>
    <scope>NUCLEOTIDE SEQUENCE</scope>
    <source>
        <strain evidence="1">GVMAG-M-3300024302-11</strain>
    </source>
</reference>
<dbReference type="EMBL" id="MN740262">
    <property type="protein sequence ID" value="QHT96659.1"/>
    <property type="molecule type" value="Genomic_DNA"/>
</dbReference>
<organism evidence="1">
    <name type="scientific">viral metagenome</name>
    <dbReference type="NCBI Taxonomy" id="1070528"/>
    <lineage>
        <taxon>unclassified sequences</taxon>
        <taxon>metagenomes</taxon>
        <taxon>organismal metagenomes</taxon>
    </lineage>
</organism>
<proteinExistence type="predicted"/>
<accession>A0A6C0IVI1</accession>